<reference evidence="6 7" key="1">
    <citation type="submission" date="2019-12" db="EMBL/GenBank/DDBJ databases">
        <authorList>
            <person name="Floudas D."/>
            <person name="Bentzer J."/>
            <person name="Ahren D."/>
            <person name="Johansson T."/>
            <person name="Persson P."/>
            <person name="Tunlid A."/>
        </authorList>
    </citation>
    <scope>NUCLEOTIDE SEQUENCE [LARGE SCALE GENOMIC DNA]</scope>
    <source>
        <strain evidence="6 7">CBS 102.39</strain>
    </source>
</reference>
<organism evidence="6 7">
    <name type="scientific">Agrocybe pediades</name>
    <dbReference type="NCBI Taxonomy" id="84607"/>
    <lineage>
        <taxon>Eukaryota</taxon>
        <taxon>Fungi</taxon>
        <taxon>Dikarya</taxon>
        <taxon>Basidiomycota</taxon>
        <taxon>Agaricomycotina</taxon>
        <taxon>Agaricomycetes</taxon>
        <taxon>Agaricomycetidae</taxon>
        <taxon>Agaricales</taxon>
        <taxon>Agaricineae</taxon>
        <taxon>Strophariaceae</taxon>
        <taxon>Agrocybe</taxon>
    </lineage>
</organism>
<feature type="binding site" evidence="4">
    <location>
        <begin position="7"/>
        <end position="12"/>
    </location>
    <ligand>
        <name>substrate</name>
    </ligand>
</feature>
<feature type="binding site" evidence="4">
    <location>
        <position position="121"/>
    </location>
    <ligand>
        <name>substrate</name>
    </ligand>
</feature>
<feature type="active site" description="Proton acceptor" evidence="3">
    <location>
        <position position="76"/>
    </location>
</feature>
<dbReference type="Proteomes" id="UP000521872">
    <property type="component" value="Unassembled WGS sequence"/>
</dbReference>
<evidence type="ECO:0000256" key="2">
    <source>
        <dbReference type="ARBA" id="ARBA00023239"/>
    </source>
</evidence>
<proteinExistence type="predicted"/>
<feature type="domain" description="Gamma-glutamylcyclotransferase AIG2-like" evidence="5">
    <location>
        <begin position="7"/>
        <end position="110"/>
    </location>
</feature>
<evidence type="ECO:0000256" key="3">
    <source>
        <dbReference type="PIRSR" id="PIRSR617939-1"/>
    </source>
</evidence>
<dbReference type="EMBL" id="JAACJL010000044">
    <property type="protein sequence ID" value="KAF4615037.1"/>
    <property type="molecule type" value="Genomic_DNA"/>
</dbReference>
<dbReference type="InterPro" id="IPR013024">
    <property type="entry name" value="GGCT-like"/>
</dbReference>
<dbReference type="PANTHER" id="PTHR12935">
    <property type="entry name" value="GAMMA-GLUTAMYLCYCLOTRANSFERASE"/>
    <property type="match status" value="1"/>
</dbReference>
<evidence type="ECO:0000256" key="1">
    <source>
        <dbReference type="ARBA" id="ARBA00012346"/>
    </source>
</evidence>
<dbReference type="GO" id="GO:0003839">
    <property type="term" value="F:gamma-glutamylcyclotransferase activity"/>
    <property type="evidence" value="ECO:0007669"/>
    <property type="project" value="UniProtKB-EC"/>
</dbReference>
<dbReference type="InterPro" id="IPR009288">
    <property type="entry name" value="AIG2-like_dom"/>
</dbReference>
<evidence type="ECO:0000256" key="4">
    <source>
        <dbReference type="PIRSR" id="PIRSR617939-2"/>
    </source>
</evidence>
<evidence type="ECO:0000259" key="5">
    <source>
        <dbReference type="Pfam" id="PF06094"/>
    </source>
</evidence>
<dbReference type="CDD" id="cd06661">
    <property type="entry name" value="GGCT_like"/>
    <property type="match status" value="1"/>
</dbReference>
<evidence type="ECO:0000313" key="7">
    <source>
        <dbReference type="Proteomes" id="UP000521872"/>
    </source>
</evidence>
<dbReference type="PANTHER" id="PTHR12935:SF0">
    <property type="entry name" value="GAMMA-GLUTAMYLCYCLOTRANSFERASE"/>
    <property type="match status" value="1"/>
</dbReference>
<protein>
    <recommendedName>
        <fullName evidence="1">gamma-glutamylcyclotransferase</fullName>
        <ecNumber evidence="1">4.3.2.9</ecNumber>
    </recommendedName>
</protein>
<evidence type="ECO:0000313" key="6">
    <source>
        <dbReference type="EMBL" id="KAF4615037.1"/>
    </source>
</evidence>
<sequence length="162" mass="18853">MSKNTIYFGYGSNLWLDQMKRRCPESKYLGVASLQNWKWIITTRGYANIIPSYGDVVYGLMYELTPEDEHSLDIYEGSAYQKQTHSVKWVKQLQDSGEKQANCLIYIDVDHKSESTPRKEYIYRMNMGIADAIQEGVPSEYIDKYLRVFIPAPDNQSLRDDD</sequence>
<dbReference type="SUPFAM" id="SSF110857">
    <property type="entry name" value="Gamma-glutamyl cyclotransferase-like"/>
    <property type="match status" value="1"/>
</dbReference>
<dbReference type="EC" id="4.3.2.9" evidence="1"/>
<dbReference type="InterPro" id="IPR017939">
    <property type="entry name" value="G-Glutamylcylcotransferase"/>
</dbReference>
<comment type="caution">
    <text evidence="6">The sequence shown here is derived from an EMBL/GenBank/DDBJ whole genome shotgun (WGS) entry which is preliminary data.</text>
</comment>
<dbReference type="InterPro" id="IPR036568">
    <property type="entry name" value="GGCT-like_sf"/>
</dbReference>
<name>A0A8H4QRF7_9AGAR</name>
<accession>A0A8H4QRF7</accession>
<dbReference type="Gene3D" id="3.10.490.10">
    <property type="entry name" value="Gamma-glutamyl cyclotransferase-like"/>
    <property type="match status" value="1"/>
</dbReference>
<keyword evidence="2" id="KW-0456">Lyase</keyword>
<dbReference type="AlphaFoldDB" id="A0A8H4QRF7"/>
<keyword evidence="7" id="KW-1185">Reference proteome</keyword>
<dbReference type="Pfam" id="PF06094">
    <property type="entry name" value="GGACT"/>
    <property type="match status" value="1"/>
</dbReference>
<gene>
    <name evidence="6" type="ORF">D9613_002641</name>
</gene>